<keyword evidence="4" id="KW-1185">Reference proteome</keyword>
<reference evidence="3 4" key="1">
    <citation type="submission" date="2020-08" db="EMBL/GenBank/DDBJ databases">
        <title>Genome public.</title>
        <authorList>
            <person name="Liu C."/>
            <person name="Sun Q."/>
        </authorList>
    </citation>
    <scope>NUCLEOTIDE SEQUENCE [LARGE SCALE GENOMIC DNA]</scope>
    <source>
        <strain evidence="3 4">BX4</strain>
    </source>
</reference>
<evidence type="ECO:0000256" key="1">
    <source>
        <dbReference type="ARBA" id="ARBA00022737"/>
    </source>
</evidence>
<keyword evidence="1" id="KW-0677">Repeat</keyword>
<name>A0ABR7F0P6_9FIRM</name>
<feature type="signal peptide" evidence="2">
    <location>
        <begin position="1"/>
        <end position="28"/>
    </location>
</feature>
<dbReference type="EMBL" id="JACOOZ010000002">
    <property type="protein sequence ID" value="MBC5667179.1"/>
    <property type="molecule type" value="Genomic_DNA"/>
</dbReference>
<dbReference type="RefSeq" id="WP_021952744.1">
    <property type="nucleotide sequence ID" value="NZ_JACOOZ010000002.1"/>
</dbReference>
<keyword evidence="2" id="KW-0732">Signal</keyword>
<organism evidence="3 4">
    <name type="scientific">Eubacterium segne</name>
    <dbReference type="NCBI Taxonomy" id="2763045"/>
    <lineage>
        <taxon>Bacteria</taxon>
        <taxon>Bacillati</taxon>
        <taxon>Bacillota</taxon>
        <taxon>Clostridia</taxon>
        <taxon>Eubacteriales</taxon>
        <taxon>Eubacteriaceae</taxon>
        <taxon>Eubacterium</taxon>
    </lineage>
</organism>
<dbReference type="Pfam" id="PF19127">
    <property type="entry name" value="Choline_bind_3"/>
    <property type="match status" value="1"/>
</dbReference>
<evidence type="ECO:0000313" key="4">
    <source>
        <dbReference type="Proteomes" id="UP000597877"/>
    </source>
</evidence>
<comment type="caution">
    <text evidence="3">The sequence shown here is derived from an EMBL/GenBank/DDBJ whole genome shotgun (WGS) entry which is preliminary data.</text>
</comment>
<feature type="chain" id="PRO_5047287918" description="Cell wall-binding repeat protein" evidence="2">
    <location>
        <begin position="29"/>
        <end position="278"/>
    </location>
</feature>
<dbReference type="Gene3D" id="2.10.270.10">
    <property type="entry name" value="Cholin Binding"/>
    <property type="match status" value="1"/>
</dbReference>
<evidence type="ECO:0008006" key="5">
    <source>
        <dbReference type="Google" id="ProtNLM"/>
    </source>
</evidence>
<evidence type="ECO:0000256" key="2">
    <source>
        <dbReference type="SAM" id="SignalP"/>
    </source>
</evidence>
<sequence length="278" mass="32008">MKRVLHIHKVLMLVALFLCIGTLTVTSAATVDNKDGKSEKTTTVSKNTKKKAAKKKGKLVTKNGYTYYKVNGKYVKKRFVKIKGKTYHFGKDGTMTLGWLRSRGNYYCFSRVNGKMFKNRKVDGIKLDKKGKAEKTDLNIDKINTMITARLKVNKICKATDSKEVKLRKCFDWVAKAPYKRYRFLNKIYKQKGWESTFANDIFKNGDGCCVSEAAALAFLVHESGYKTVYVAHDTEHAWMELNGKVYDTLFARAKDYEKYYGLSYKNYSCWAVDKRKI</sequence>
<protein>
    <recommendedName>
        <fullName evidence="5">Cell wall-binding repeat protein</fullName>
    </recommendedName>
</protein>
<proteinExistence type="predicted"/>
<dbReference type="SUPFAM" id="SSF69360">
    <property type="entry name" value="Cell wall binding repeat"/>
    <property type="match status" value="1"/>
</dbReference>
<evidence type="ECO:0000313" key="3">
    <source>
        <dbReference type="EMBL" id="MBC5667179.1"/>
    </source>
</evidence>
<dbReference type="Proteomes" id="UP000597877">
    <property type="component" value="Unassembled WGS sequence"/>
</dbReference>
<accession>A0ABR7F0P6</accession>
<dbReference type="InterPro" id="IPR018337">
    <property type="entry name" value="Cell_wall/Cho-bd_repeat"/>
</dbReference>
<gene>
    <name evidence="3" type="ORF">H8S00_04170</name>
</gene>